<evidence type="ECO:0000313" key="2">
    <source>
        <dbReference type="Proteomes" id="UP000267606"/>
    </source>
</evidence>
<reference evidence="1 2" key="2">
    <citation type="submission" date="2018-11" db="EMBL/GenBank/DDBJ databases">
        <authorList>
            <consortium name="Pathogen Informatics"/>
        </authorList>
    </citation>
    <scope>NUCLEOTIDE SEQUENCE [LARGE SCALE GENOMIC DNA]</scope>
</reference>
<evidence type="ECO:0000313" key="3">
    <source>
        <dbReference type="WBParaSite" id="OFLC_0001518901-mRNA-1"/>
    </source>
</evidence>
<dbReference type="WBParaSite" id="OFLC_0001518901-mRNA-1">
    <property type="protein sequence ID" value="OFLC_0001518901-mRNA-1"/>
    <property type="gene ID" value="OFLC_0001518901"/>
</dbReference>
<name>A0A183I616_9BILA</name>
<dbReference type="STRING" id="387005.A0A183I616"/>
<reference evidence="3" key="1">
    <citation type="submission" date="2016-06" db="UniProtKB">
        <authorList>
            <consortium name="WormBaseParasite"/>
        </authorList>
    </citation>
    <scope>IDENTIFICATION</scope>
</reference>
<dbReference type="Proteomes" id="UP000267606">
    <property type="component" value="Unassembled WGS sequence"/>
</dbReference>
<sequence length="211" mass="24505">METRELGENSNRCTIQSGAQQQIGTNTMRNGNKPQQYPRNIGIVPAGLQYAYLDLGKILGVLYFILRRIREKDFPNHSDQEVGQKIDSRMLHCCNRGQISKKERQSGQRELKEMREVYNSSLLSLYKKMNVASEVHDIGLSVCCLLYKEPQKFCNSKRMTSLQDFNNLITRMLFPENEARKEAEKQYDQIELLPKTQMLFQLFMDQNAGIE</sequence>
<gene>
    <name evidence="1" type="ORF">OFLC_LOCUS15179</name>
</gene>
<dbReference type="EMBL" id="UZAJ01041725">
    <property type="protein sequence ID" value="VDP20726.1"/>
    <property type="molecule type" value="Genomic_DNA"/>
</dbReference>
<accession>A0A183I616</accession>
<organism evidence="3">
    <name type="scientific">Onchocerca flexuosa</name>
    <dbReference type="NCBI Taxonomy" id="387005"/>
    <lineage>
        <taxon>Eukaryota</taxon>
        <taxon>Metazoa</taxon>
        <taxon>Ecdysozoa</taxon>
        <taxon>Nematoda</taxon>
        <taxon>Chromadorea</taxon>
        <taxon>Rhabditida</taxon>
        <taxon>Spirurina</taxon>
        <taxon>Spiruromorpha</taxon>
        <taxon>Filarioidea</taxon>
        <taxon>Onchocercidae</taxon>
        <taxon>Onchocerca</taxon>
    </lineage>
</organism>
<protein>
    <submittedName>
        <fullName evidence="1 3">Uncharacterized protein</fullName>
    </submittedName>
</protein>
<proteinExistence type="predicted"/>
<evidence type="ECO:0000313" key="1">
    <source>
        <dbReference type="EMBL" id="VDP20726.1"/>
    </source>
</evidence>
<keyword evidence="2" id="KW-1185">Reference proteome</keyword>
<dbReference type="AlphaFoldDB" id="A0A183I616"/>